<feature type="transmembrane region" description="Helical" evidence="7">
    <location>
        <begin position="542"/>
        <end position="568"/>
    </location>
</feature>
<dbReference type="InterPro" id="IPR004240">
    <property type="entry name" value="EMP70"/>
</dbReference>
<dbReference type="OrthoDB" id="1666796at2759"/>
<dbReference type="PANTHER" id="PTHR10766:SF111">
    <property type="entry name" value="TRANSMEMBRANE 9 SUPERFAMILY MEMBER 2"/>
    <property type="match status" value="1"/>
</dbReference>
<accession>A0A6A7C7V2</accession>
<comment type="subcellular location">
    <subcellularLocation>
        <location evidence="1">Membrane</location>
        <topology evidence="1">Multi-pass membrane protein</topology>
    </subcellularLocation>
</comment>
<evidence type="ECO:0000256" key="3">
    <source>
        <dbReference type="ARBA" id="ARBA00022692"/>
    </source>
</evidence>
<dbReference type="GO" id="GO:0007034">
    <property type="term" value="P:vacuolar transport"/>
    <property type="evidence" value="ECO:0007669"/>
    <property type="project" value="TreeGrafter"/>
</dbReference>
<feature type="transmembrane region" description="Helical" evidence="7">
    <location>
        <begin position="384"/>
        <end position="400"/>
    </location>
</feature>
<organism evidence="8 9">
    <name type="scientific">Piedraia hortae CBS 480.64</name>
    <dbReference type="NCBI Taxonomy" id="1314780"/>
    <lineage>
        <taxon>Eukaryota</taxon>
        <taxon>Fungi</taxon>
        <taxon>Dikarya</taxon>
        <taxon>Ascomycota</taxon>
        <taxon>Pezizomycotina</taxon>
        <taxon>Dothideomycetes</taxon>
        <taxon>Dothideomycetidae</taxon>
        <taxon>Capnodiales</taxon>
        <taxon>Piedraiaceae</taxon>
        <taxon>Piedraia</taxon>
    </lineage>
</organism>
<feature type="transmembrane region" description="Helical" evidence="7">
    <location>
        <begin position="611"/>
        <end position="640"/>
    </location>
</feature>
<dbReference type="GO" id="GO:0005768">
    <property type="term" value="C:endosome"/>
    <property type="evidence" value="ECO:0007669"/>
    <property type="project" value="TreeGrafter"/>
</dbReference>
<protein>
    <recommendedName>
        <fullName evidence="7">Transmembrane 9 superfamily member</fullName>
    </recommendedName>
</protein>
<dbReference type="EMBL" id="MU005963">
    <property type="protein sequence ID" value="KAF2863065.1"/>
    <property type="molecule type" value="Genomic_DNA"/>
</dbReference>
<evidence type="ECO:0000256" key="6">
    <source>
        <dbReference type="ARBA" id="ARBA00023136"/>
    </source>
</evidence>
<comment type="similarity">
    <text evidence="2 7">Belongs to the nonaspanin (TM9SF) (TC 9.A.2) family.</text>
</comment>
<keyword evidence="9" id="KW-1185">Reference proteome</keyword>
<dbReference type="AlphaFoldDB" id="A0A6A7C7V2"/>
<evidence type="ECO:0000256" key="5">
    <source>
        <dbReference type="ARBA" id="ARBA00022989"/>
    </source>
</evidence>
<keyword evidence="5 7" id="KW-1133">Transmembrane helix</keyword>
<evidence type="ECO:0000313" key="9">
    <source>
        <dbReference type="Proteomes" id="UP000799421"/>
    </source>
</evidence>
<feature type="transmembrane region" description="Helical" evidence="7">
    <location>
        <begin position="457"/>
        <end position="480"/>
    </location>
</feature>
<dbReference type="PANTHER" id="PTHR10766">
    <property type="entry name" value="TRANSMEMBRANE 9 SUPERFAMILY PROTEIN"/>
    <property type="match status" value="1"/>
</dbReference>
<feature type="transmembrane region" description="Helical" evidence="7">
    <location>
        <begin position="276"/>
        <end position="298"/>
    </location>
</feature>
<proteinExistence type="inferred from homology"/>
<dbReference type="GO" id="GO:0000329">
    <property type="term" value="C:fungal-type vacuole membrane"/>
    <property type="evidence" value="ECO:0007669"/>
    <property type="project" value="TreeGrafter"/>
</dbReference>
<evidence type="ECO:0000256" key="7">
    <source>
        <dbReference type="RuleBase" id="RU363079"/>
    </source>
</evidence>
<feature type="transmembrane region" description="Helical" evidence="7">
    <location>
        <begin position="350"/>
        <end position="378"/>
    </location>
</feature>
<feature type="signal peptide" evidence="7">
    <location>
        <begin position="1"/>
        <end position="27"/>
    </location>
</feature>
<dbReference type="Pfam" id="PF02990">
    <property type="entry name" value="EMP70"/>
    <property type="match status" value="1"/>
</dbReference>
<dbReference type="GO" id="GO:0072657">
    <property type="term" value="P:protein localization to membrane"/>
    <property type="evidence" value="ECO:0007669"/>
    <property type="project" value="TreeGrafter"/>
</dbReference>
<gene>
    <name evidence="8" type="ORF">K470DRAFT_275012</name>
</gene>
<keyword evidence="3 7" id="KW-0812">Transmembrane</keyword>
<evidence type="ECO:0000313" key="8">
    <source>
        <dbReference type="EMBL" id="KAF2863065.1"/>
    </source>
</evidence>
<name>A0A6A7C7V2_9PEZI</name>
<feature type="chain" id="PRO_5025711452" description="Transmembrane 9 superfamily member" evidence="7">
    <location>
        <begin position="28"/>
        <end position="650"/>
    </location>
</feature>
<keyword evidence="6 7" id="KW-0472">Membrane</keyword>
<keyword evidence="4 7" id="KW-0732">Signal</keyword>
<reference evidence="8" key="1">
    <citation type="journal article" date="2020" name="Stud. Mycol.">
        <title>101 Dothideomycetes genomes: a test case for predicting lifestyles and emergence of pathogens.</title>
        <authorList>
            <person name="Haridas S."/>
            <person name="Albert R."/>
            <person name="Binder M."/>
            <person name="Bloem J."/>
            <person name="Labutti K."/>
            <person name="Salamov A."/>
            <person name="Andreopoulos B."/>
            <person name="Baker S."/>
            <person name="Barry K."/>
            <person name="Bills G."/>
            <person name="Bluhm B."/>
            <person name="Cannon C."/>
            <person name="Castanera R."/>
            <person name="Culley D."/>
            <person name="Daum C."/>
            <person name="Ezra D."/>
            <person name="Gonzalez J."/>
            <person name="Henrissat B."/>
            <person name="Kuo A."/>
            <person name="Liang C."/>
            <person name="Lipzen A."/>
            <person name="Lutzoni F."/>
            <person name="Magnuson J."/>
            <person name="Mondo S."/>
            <person name="Nolan M."/>
            <person name="Ohm R."/>
            <person name="Pangilinan J."/>
            <person name="Park H.-J."/>
            <person name="Ramirez L."/>
            <person name="Alfaro M."/>
            <person name="Sun H."/>
            <person name="Tritt A."/>
            <person name="Yoshinaga Y."/>
            <person name="Zwiers L.-H."/>
            <person name="Turgeon B."/>
            <person name="Goodwin S."/>
            <person name="Spatafora J."/>
            <person name="Crous P."/>
            <person name="Grigoriev I."/>
        </authorList>
    </citation>
    <scope>NUCLEOTIDE SEQUENCE</scope>
    <source>
        <strain evidence="8">CBS 480.64</strain>
    </source>
</reference>
<evidence type="ECO:0000256" key="4">
    <source>
        <dbReference type="ARBA" id="ARBA00022729"/>
    </source>
</evidence>
<evidence type="ECO:0000256" key="1">
    <source>
        <dbReference type="ARBA" id="ARBA00004141"/>
    </source>
</evidence>
<dbReference type="Proteomes" id="UP000799421">
    <property type="component" value="Unassembled WGS sequence"/>
</dbReference>
<feature type="transmembrane region" description="Helical" evidence="7">
    <location>
        <begin position="511"/>
        <end position="530"/>
    </location>
</feature>
<feature type="transmembrane region" description="Helical" evidence="7">
    <location>
        <begin position="420"/>
        <end position="445"/>
    </location>
</feature>
<sequence length="650" mass="72902">MDMSRRPYRLTAGFAAFVLCCSELASAFYLPGITPTNYKAGDLVQLNVNHLTPAQSEHSSHVHSVFSFDYYHTAFHFCTPPGGPKHISESLGSILFGDRIQTSPFQIHMAKNETCRAVCDEVVFEPRDAKFTNRRILQAYNLNWLVDGLPAGQRFQDPTSNEEFYQSGFPLGNVVEGVPQLNNHYNILLDYHQPRKDEYRVVGILVEPESRSSSHRTGKGDDMTADCGSAAVPQLLDEEAQTRVTWTYSVYWRPSSTSFATRWDKILHVFDPKIHWFSLIFSALAVVFLMSMASGVLVRTLRKDIKRYNRLDQLGLDDYGGGDDVEDGVLEDSGWKLVHGDVFRPPKHSLALSVMVGNGVQLLVMAGFTIAFSVVGFLSPSNRGSLATAMIMLYTFLGYIGGYTSSRVYKSFNGTRWKQLFILTPVAVPAAVFGAFFLLNLFVWARGSSGAVPFTTMLVVVGIWFIISVPLSTAGSWMGFRRPQQPPPVRTNQIPRQIPPAKGHLRLVPSMLLIGALPFAAIFVELYFILNSLWSNRVYYMFGFLFLSFGLLIVTSATVTILLIYFLLCAENYHWQWRAFASSGASAIYVLAYSLMYWASMLSFSSFTGGLLYLGYSLLISLLWFLLSGSIGFFASWFFVYRIYSSLKID</sequence>
<evidence type="ECO:0000256" key="2">
    <source>
        <dbReference type="ARBA" id="ARBA00005227"/>
    </source>
</evidence>
<feature type="transmembrane region" description="Helical" evidence="7">
    <location>
        <begin position="580"/>
        <end position="599"/>
    </location>
</feature>